<keyword evidence="5" id="KW-1185">Reference proteome</keyword>
<dbReference type="FunFam" id="3.30.70.360:FF:000001">
    <property type="entry name" value="N-acetyldiaminopimelate deacetylase"/>
    <property type="match status" value="1"/>
</dbReference>
<dbReference type="GO" id="GO:0050118">
    <property type="term" value="F:N-acetyldiaminopimelate deacetylase activity"/>
    <property type="evidence" value="ECO:0007669"/>
    <property type="project" value="UniProtKB-ARBA"/>
</dbReference>
<dbReference type="InterPro" id="IPR017439">
    <property type="entry name" value="Amidohydrolase"/>
</dbReference>
<feature type="binding site" evidence="2">
    <location>
        <position position="137"/>
    </location>
    <ligand>
        <name>Mn(2+)</name>
        <dbReference type="ChEBI" id="CHEBI:29035"/>
        <label>2</label>
    </ligand>
</feature>
<feature type="domain" description="Peptidase M20 dimerisation" evidence="3">
    <location>
        <begin position="187"/>
        <end position="279"/>
    </location>
</feature>
<dbReference type="EMBL" id="FOTS01000007">
    <property type="protein sequence ID" value="SFL50417.1"/>
    <property type="molecule type" value="Genomic_DNA"/>
</dbReference>
<dbReference type="Pfam" id="PF01546">
    <property type="entry name" value="Peptidase_M20"/>
    <property type="match status" value="1"/>
</dbReference>
<dbReference type="Pfam" id="PF07687">
    <property type="entry name" value="M20_dimer"/>
    <property type="match status" value="1"/>
</dbReference>
<feature type="binding site" evidence="2">
    <location>
        <position position="362"/>
    </location>
    <ligand>
        <name>Mn(2+)</name>
        <dbReference type="ChEBI" id="CHEBI:29035"/>
        <label>2</label>
    </ligand>
</feature>
<evidence type="ECO:0000256" key="1">
    <source>
        <dbReference type="ARBA" id="ARBA00022801"/>
    </source>
</evidence>
<name>A0A1I4I8L8_9FIRM</name>
<dbReference type="Proteomes" id="UP000199520">
    <property type="component" value="Unassembled WGS sequence"/>
</dbReference>
<accession>A0A1I4I8L8</accession>
<keyword evidence="2" id="KW-0479">Metal-binding</keyword>
<gene>
    <name evidence="4" type="ORF">SAMN04490355_100715</name>
</gene>
<evidence type="ECO:0000256" key="2">
    <source>
        <dbReference type="PIRSR" id="PIRSR005962-1"/>
    </source>
</evidence>
<dbReference type="NCBIfam" id="TIGR01891">
    <property type="entry name" value="amidohydrolases"/>
    <property type="match status" value="1"/>
</dbReference>
<evidence type="ECO:0000259" key="3">
    <source>
        <dbReference type="Pfam" id="PF07687"/>
    </source>
</evidence>
<dbReference type="AlphaFoldDB" id="A0A1I4I8L8"/>
<feature type="binding site" evidence="2">
    <location>
        <position position="101"/>
    </location>
    <ligand>
        <name>Mn(2+)</name>
        <dbReference type="ChEBI" id="CHEBI:29035"/>
        <label>2</label>
    </ligand>
</feature>
<comment type="cofactor">
    <cofactor evidence="2">
        <name>Mn(2+)</name>
        <dbReference type="ChEBI" id="CHEBI:29035"/>
    </cofactor>
    <text evidence="2">The Mn(2+) ion enhances activity.</text>
</comment>
<dbReference type="Gene3D" id="3.30.70.360">
    <property type="match status" value="1"/>
</dbReference>
<dbReference type="OrthoDB" id="9776731at2"/>
<dbReference type="InterPro" id="IPR002933">
    <property type="entry name" value="Peptidase_M20"/>
</dbReference>
<dbReference type="InterPro" id="IPR036264">
    <property type="entry name" value="Bact_exopeptidase_dim_dom"/>
</dbReference>
<organism evidence="4 5">
    <name type="scientific">Pelosinus propionicus DSM 13327</name>
    <dbReference type="NCBI Taxonomy" id="1123291"/>
    <lineage>
        <taxon>Bacteria</taxon>
        <taxon>Bacillati</taxon>
        <taxon>Bacillota</taxon>
        <taxon>Negativicutes</taxon>
        <taxon>Selenomonadales</taxon>
        <taxon>Sporomusaceae</taxon>
        <taxon>Pelosinus</taxon>
    </lineage>
</organism>
<evidence type="ECO:0000313" key="4">
    <source>
        <dbReference type="EMBL" id="SFL50417.1"/>
    </source>
</evidence>
<dbReference type="PANTHER" id="PTHR11014">
    <property type="entry name" value="PEPTIDASE M20 FAMILY MEMBER"/>
    <property type="match status" value="1"/>
</dbReference>
<protein>
    <submittedName>
        <fullName evidence="4">Peptidase dimerisation domain-containing protein</fullName>
    </submittedName>
</protein>
<dbReference type="Gene3D" id="3.40.630.10">
    <property type="entry name" value="Zn peptidases"/>
    <property type="match status" value="1"/>
</dbReference>
<proteinExistence type="predicted"/>
<dbReference type="SUPFAM" id="SSF53187">
    <property type="entry name" value="Zn-dependent exopeptidases"/>
    <property type="match status" value="1"/>
</dbReference>
<feature type="binding site" evidence="2">
    <location>
        <position position="103"/>
    </location>
    <ligand>
        <name>Mn(2+)</name>
        <dbReference type="ChEBI" id="CHEBI:29035"/>
        <label>2</label>
    </ligand>
</feature>
<dbReference type="RefSeq" id="WP_090933526.1">
    <property type="nucleotide sequence ID" value="NZ_FOTS01000007.1"/>
</dbReference>
<dbReference type="InterPro" id="IPR011650">
    <property type="entry name" value="Peptidase_M20_dimer"/>
</dbReference>
<sequence>MENESGLPALGQQLVKWRRNFHQFPEVSRKEKRTAWMIVEALKEMGIEAETFSDHYGVCAVIKGSKPGPVVAFRADMDALPVAETNQVPYRSVNDGVMHACGHDGHMSIILGVAKMFFNVKETLTGTVKVIFQPAEEDAPRGGADLMLNEGILADADVIFGMHLWPDLPCGRIGIRKGPQMAASDRLTIKVFGHGAHAGQPQHGVDAITIAADVIQGIGHILTRQLDPLETATVSIGSIQGGERYNVIAREVTLYGTARTLGEEVRKELPVKIERMLKGIASSQGGDYDLSYQFGYPVLKNWEEPTNLVVAAARTVVGYTGVDTQIKPVLASEDFAKYLTQTPGAFFWLGCGRADQEACVLHSSDFDIDEDALLIGVRVMYQTGLAALEHYRRISN</sequence>
<evidence type="ECO:0000313" key="5">
    <source>
        <dbReference type="Proteomes" id="UP000199520"/>
    </source>
</evidence>
<dbReference type="GO" id="GO:0019877">
    <property type="term" value="P:diaminopimelate biosynthetic process"/>
    <property type="evidence" value="ECO:0007669"/>
    <property type="project" value="UniProtKB-ARBA"/>
</dbReference>
<feature type="binding site" evidence="2">
    <location>
        <position position="163"/>
    </location>
    <ligand>
        <name>Mn(2+)</name>
        <dbReference type="ChEBI" id="CHEBI:29035"/>
        <label>2</label>
    </ligand>
</feature>
<dbReference type="STRING" id="1123291.SAMN04490355_100715"/>
<reference evidence="5" key="1">
    <citation type="submission" date="2016-10" db="EMBL/GenBank/DDBJ databases">
        <authorList>
            <person name="Varghese N."/>
            <person name="Submissions S."/>
        </authorList>
    </citation>
    <scope>NUCLEOTIDE SEQUENCE [LARGE SCALE GENOMIC DNA]</scope>
    <source>
        <strain evidence="5">DSM 13327</strain>
    </source>
</reference>
<dbReference type="GO" id="GO:0046872">
    <property type="term" value="F:metal ion binding"/>
    <property type="evidence" value="ECO:0007669"/>
    <property type="project" value="UniProtKB-KW"/>
</dbReference>
<dbReference type="PANTHER" id="PTHR11014:SF63">
    <property type="entry name" value="METALLOPEPTIDASE, PUTATIVE (AFU_ORTHOLOGUE AFUA_6G09600)-RELATED"/>
    <property type="match status" value="1"/>
</dbReference>
<keyword evidence="1" id="KW-0378">Hydrolase</keyword>
<dbReference type="PIRSF" id="PIRSF005962">
    <property type="entry name" value="Pept_M20D_amidohydro"/>
    <property type="match status" value="1"/>
</dbReference>
<dbReference type="SUPFAM" id="SSF55031">
    <property type="entry name" value="Bacterial exopeptidase dimerisation domain"/>
    <property type="match status" value="1"/>
</dbReference>
<keyword evidence="2" id="KW-0464">Manganese</keyword>